<dbReference type="GO" id="GO:0009252">
    <property type="term" value="P:peptidoglycan biosynthetic process"/>
    <property type="evidence" value="ECO:0007669"/>
    <property type="project" value="UniProtKB-UniRule"/>
</dbReference>
<keyword evidence="4 7" id="KW-0812">Transmembrane</keyword>
<dbReference type="PANTHER" id="PTHR22926">
    <property type="entry name" value="PHOSPHO-N-ACETYLMURAMOYL-PENTAPEPTIDE-TRANSFERASE"/>
    <property type="match status" value="1"/>
</dbReference>
<comment type="cofactor">
    <cofactor evidence="7 9">
        <name>Mg(2+)</name>
        <dbReference type="ChEBI" id="CHEBI:18420"/>
    </cofactor>
</comment>
<evidence type="ECO:0000313" key="13">
    <source>
        <dbReference type="Proteomes" id="UP000195897"/>
    </source>
</evidence>
<organism evidence="10 13">
    <name type="scientific">Butyricicoccus pullicaecorum</name>
    <dbReference type="NCBI Taxonomy" id="501571"/>
    <lineage>
        <taxon>Bacteria</taxon>
        <taxon>Bacillati</taxon>
        <taxon>Bacillota</taxon>
        <taxon>Clostridia</taxon>
        <taxon>Eubacteriales</taxon>
        <taxon>Butyricicoccaceae</taxon>
        <taxon>Butyricicoccus</taxon>
    </lineage>
</organism>
<feature type="transmembrane region" description="Helical" evidence="7">
    <location>
        <begin position="121"/>
        <end position="138"/>
    </location>
</feature>
<sequence length="335" mass="35702">MKTILLAAIVAFVVTAVIGKPVIRWLQKQKFGQKILEIGPKWHMNKQYTPTMGGFMFMIGITVAMLVTAIALGVFTGGSVGVGSFFSVWLLAVAYGCVGFVDDWAKIKKKENAGLTPKQKLLLQIVVAAVFVSLLHLAGDLPMAENGGVYLPIPGTGITLTLPWIVYLIFAIFAIVAENNAVNLTDGIDGLAAGVTLPVAVFFTALNYAVGNLGATVFAGALIGALCAFLIYNFNPAKVFMGDTGSLFLGGAVAGLAFAAGQPLLLIPVGLIYLIETVSVVLQVTYFKATHGKRLFKMAPIHHHFEMCGWGEKKIVFVFAGITVVMCILSWMLVA</sequence>
<feature type="binding site" evidence="9">
    <location>
        <position position="243"/>
    </location>
    <ligand>
        <name>Mg(2+)</name>
        <dbReference type="ChEBI" id="CHEBI:18420"/>
    </ligand>
</feature>
<dbReference type="InterPro" id="IPR018480">
    <property type="entry name" value="PNAcMuramoyl-5peptid_Trfase_CS"/>
</dbReference>
<comment type="pathway">
    <text evidence="7">Cell wall biogenesis; peptidoglycan biosynthesis.</text>
</comment>
<dbReference type="Proteomes" id="UP000195326">
    <property type="component" value="Unassembled WGS sequence"/>
</dbReference>
<feature type="transmembrane region" description="Helical" evidence="7">
    <location>
        <begin position="315"/>
        <end position="334"/>
    </location>
</feature>
<dbReference type="PROSITE" id="PS01348">
    <property type="entry name" value="MRAY_2"/>
    <property type="match status" value="1"/>
</dbReference>
<keyword evidence="7" id="KW-0131">Cell cycle</keyword>
<keyword evidence="7 9" id="KW-0460">Magnesium</keyword>
<keyword evidence="7" id="KW-0132">Cell division</keyword>
<dbReference type="CDD" id="cd06852">
    <property type="entry name" value="GT_MraY"/>
    <property type="match status" value="1"/>
</dbReference>
<dbReference type="EMBL" id="NFKK01000022">
    <property type="protein sequence ID" value="OUP51433.1"/>
    <property type="molecule type" value="Genomic_DNA"/>
</dbReference>
<dbReference type="Pfam" id="PF00953">
    <property type="entry name" value="Glycos_transf_4"/>
    <property type="match status" value="1"/>
</dbReference>
<keyword evidence="3 7" id="KW-0808">Transferase</keyword>
<dbReference type="Proteomes" id="UP000195897">
    <property type="component" value="Unassembled WGS sequence"/>
</dbReference>
<evidence type="ECO:0000256" key="9">
    <source>
        <dbReference type="PIRSR" id="PIRSR600715-1"/>
    </source>
</evidence>
<evidence type="ECO:0000256" key="6">
    <source>
        <dbReference type="ARBA" id="ARBA00023136"/>
    </source>
</evidence>
<evidence type="ECO:0000256" key="4">
    <source>
        <dbReference type="ARBA" id="ARBA00022692"/>
    </source>
</evidence>
<comment type="catalytic activity">
    <reaction evidence="7">
        <text>UDP-N-acetyl-alpha-D-muramoyl-L-alanyl-gamma-D-glutamyl-meso-2,6-diaminopimeloyl-D-alanyl-D-alanine + di-trans,octa-cis-undecaprenyl phosphate = di-trans,octa-cis-undecaprenyl diphospho-N-acetyl-alpha-D-muramoyl-L-alanyl-D-glutamyl-meso-2,6-diaminopimeloyl-D-alanyl-D-alanine + UMP</text>
        <dbReference type="Rhea" id="RHEA:28386"/>
        <dbReference type="ChEBI" id="CHEBI:57865"/>
        <dbReference type="ChEBI" id="CHEBI:60392"/>
        <dbReference type="ChEBI" id="CHEBI:61386"/>
        <dbReference type="ChEBI" id="CHEBI:61387"/>
        <dbReference type="EC" id="2.7.8.13"/>
    </reaction>
</comment>
<evidence type="ECO:0000313" key="12">
    <source>
        <dbReference type="Proteomes" id="UP000195326"/>
    </source>
</evidence>
<dbReference type="EC" id="2.7.8.13" evidence="7 8"/>
<reference evidence="10" key="2">
    <citation type="journal article" date="2018" name="BMC Genomics">
        <title>Whole genome sequencing and function prediction of 133 gut anaerobes isolated from chicken caecum in pure cultures.</title>
        <authorList>
            <person name="Medvecky M."/>
            <person name="Cejkova D."/>
            <person name="Polansky O."/>
            <person name="Karasova D."/>
            <person name="Kubasova T."/>
            <person name="Cizek A."/>
            <person name="Rychlik I."/>
        </authorList>
    </citation>
    <scope>NUCLEOTIDE SEQUENCE</scope>
    <source>
        <strain evidence="11">An179</strain>
        <strain evidence="10">An180</strain>
    </source>
</reference>
<feature type="transmembrane region" description="Helical" evidence="7">
    <location>
        <begin position="188"/>
        <end position="209"/>
    </location>
</feature>
<evidence type="ECO:0000313" key="11">
    <source>
        <dbReference type="EMBL" id="OUP59651.1"/>
    </source>
</evidence>
<dbReference type="RefSeq" id="WP_016148667.1">
    <property type="nucleotide sequence ID" value="NZ_CABKSA010000002.1"/>
</dbReference>
<feature type="transmembrane region" description="Helical" evidence="7">
    <location>
        <begin position="246"/>
        <end position="265"/>
    </location>
</feature>
<evidence type="ECO:0000256" key="1">
    <source>
        <dbReference type="ARBA" id="ARBA00004141"/>
    </source>
</evidence>
<keyword evidence="7" id="KW-0133">Cell shape</keyword>
<feature type="transmembrane region" description="Helical" evidence="7">
    <location>
        <begin position="215"/>
        <end position="234"/>
    </location>
</feature>
<dbReference type="InterPro" id="IPR003524">
    <property type="entry name" value="PNAcMuramoyl-5peptid_Trfase"/>
</dbReference>
<reference evidence="12 13" key="1">
    <citation type="submission" date="2017-04" db="EMBL/GenBank/DDBJ databases">
        <title>Function of individual gut microbiota members based on whole genome sequencing of pure cultures obtained from chicken caecum.</title>
        <authorList>
            <person name="Medvecky M."/>
            <person name="Cejkova D."/>
            <person name="Polansky O."/>
            <person name="Karasova D."/>
            <person name="Kubasova T."/>
            <person name="Cizek A."/>
            <person name="Rychlik I."/>
        </authorList>
    </citation>
    <scope>NUCLEOTIDE SEQUENCE [LARGE SCALE GENOMIC DNA]</scope>
    <source>
        <strain evidence="12">An179</strain>
        <strain evidence="13">An180</strain>
    </source>
</reference>
<keyword evidence="5 7" id="KW-1133">Transmembrane helix</keyword>
<dbReference type="GO" id="GO:0051301">
    <property type="term" value="P:cell division"/>
    <property type="evidence" value="ECO:0007669"/>
    <property type="project" value="UniProtKB-KW"/>
</dbReference>
<dbReference type="GO" id="GO:0071555">
    <property type="term" value="P:cell wall organization"/>
    <property type="evidence" value="ECO:0007669"/>
    <property type="project" value="UniProtKB-KW"/>
</dbReference>
<name>A0A1Y4L3R8_9FIRM</name>
<dbReference type="GO" id="GO:0008360">
    <property type="term" value="P:regulation of cell shape"/>
    <property type="evidence" value="ECO:0007669"/>
    <property type="project" value="UniProtKB-KW"/>
</dbReference>
<feature type="transmembrane region" description="Helical" evidence="7">
    <location>
        <begin position="54"/>
        <end position="75"/>
    </location>
</feature>
<dbReference type="GO" id="GO:0046872">
    <property type="term" value="F:metal ion binding"/>
    <property type="evidence" value="ECO:0007669"/>
    <property type="project" value="UniProtKB-KW"/>
</dbReference>
<dbReference type="HAMAP" id="MF_00038">
    <property type="entry name" value="MraY"/>
    <property type="match status" value="1"/>
</dbReference>
<evidence type="ECO:0000256" key="2">
    <source>
        <dbReference type="ARBA" id="ARBA00005583"/>
    </source>
</evidence>
<evidence type="ECO:0000256" key="5">
    <source>
        <dbReference type="ARBA" id="ARBA00022989"/>
    </source>
</evidence>
<keyword evidence="7" id="KW-1003">Cell membrane</keyword>
<dbReference type="AlphaFoldDB" id="A0A1Y4L3R8"/>
<comment type="function">
    <text evidence="7">Catalyzes the initial step of the lipid cycle reactions in the biosynthesis of the cell wall peptidoglycan: transfers peptidoglycan precursor phospho-MurNAc-pentapeptide from UDP-MurNAc-pentapeptide onto the lipid carrier undecaprenyl phosphate, yielding undecaprenyl-pyrophosphoryl-MurNAc-pentapeptide, known as lipid I.</text>
</comment>
<dbReference type="STRING" id="501571.GCA_900143195_00101"/>
<comment type="similarity">
    <text evidence="2 7">Belongs to the glycosyltransferase 4 family. MraY subfamily.</text>
</comment>
<evidence type="ECO:0000256" key="3">
    <source>
        <dbReference type="ARBA" id="ARBA00022679"/>
    </source>
</evidence>
<dbReference type="InterPro" id="IPR000715">
    <property type="entry name" value="Glycosyl_transferase_4"/>
</dbReference>
<dbReference type="UniPathway" id="UPA00219"/>
<evidence type="ECO:0000256" key="7">
    <source>
        <dbReference type="HAMAP-Rule" id="MF_00038"/>
    </source>
</evidence>
<keyword evidence="7" id="KW-0573">Peptidoglycan synthesis</keyword>
<dbReference type="GO" id="GO:0008963">
    <property type="term" value="F:phospho-N-acetylmuramoyl-pentapeptide-transferase activity"/>
    <property type="evidence" value="ECO:0007669"/>
    <property type="project" value="UniProtKB-UniRule"/>
</dbReference>
<feature type="binding site" evidence="9">
    <location>
        <position position="183"/>
    </location>
    <ligand>
        <name>Mg(2+)</name>
        <dbReference type="ChEBI" id="CHEBI:18420"/>
    </ligand>
</feature>
<dbReference type="PANTHER" id="PTHR22926:SF5">
    <property type="entry name" value="PHOSPHO-N-ACETYLMURAMOYL-PENTAPEPTIDE-TRANSFERASE HOMOLOG"/>
    <property type="match status" value="1"/>
</dbReference>
<protein>
    <recommendedName>
        <fullName evidence="7 8">Phospho-N-acetylmuramoyl-pentapeptide-transferase</fullName>
        <ecNumber evidence="7 8">2.7.8.13</ecNumber>
    </recommendedName>
    <alternativeName>
        <fullName evidence="7">UDP-MurNAc-pentapeptide phosphotransferase</fullName>
    </alternativeName>
</protein>
<comment type="caution">
    <text evidence="10">The sequence shown here is derived from an EMBL/GenBank/DDBJ whole genome shotgun (WGS) entry which is preliminary data.</text>
</comment>
<accession>A0A1Y4L3R8</accession>
<keyword evidence="7" id="KW-0961">Cell wall biogenesis/degradation</keyword>
<feature type="transmembrane region" description="Helical" evidence="7">
    <location>
        <begin position="6"/>
        <end position="26"/>
    </location>
</feature>
<dbReference type="GO" id="GO:0005886">
    <property type="term" value="C:plasma membrane"/>
    <property type="evidence" value="ECO:0007669"/>
    <property type="project" value="UniProtKB-SubCell"/>
</dbReference>
<dbReference type="NCBIfam" id="TIGR00445">
    <property type="entry name" value="mraY"/>
    <property type="match status" value="1"/>
</dbReference>
<feature type="transmembrane region" description="Helical" evidence="7">
    <location>
        <begin position="271"/>
        <end position="289"/>
    </location>
</feature>
<feature type="transmembrane region" description="Helical" evidence="7">
    <location>
        <begin position="81"/>
        <end position="101"/>
    </location>
</feature>
<comment type="subcellular location">
    <subcellularLocation>
        <location evidence="7">Cell membrane</location>
        <topology evidence="7">Multi-pass membrane protein</topology>
    </subcellularLocation>
    <subcellularLocation>
        <location evidence="1">Membrane</location>
        <topology evidence="1">Multi-pass membrane protein</topology>
    </subcellularLocation>
</comment>
<evidence type="ECO:0000256" key="8">
    <source>
        <dbReference type="NCBIfam" id="TIGR00445"/>
    </source>
</evidence>
<keyword evidence="7 9" id="KW-0479">Metal-binding</keyword>
<proteinExistence type="inferred from homology"/>
<dbReference type="EMBL" id="NFKL01000005">
    <property type="protein sequence ID" value="OUP59651.1"/>
    <property type="molecule type" value="Genomic_DNA"/>
</dbReference>
<gene>
    <name evidence="7" type="primary">mraY</name>
    <name evidence="11" type="ORF">B5F15_04325</name>
    <name evidence="10" type="ORF">B5F17_12950</name>
</gene>
<keyword evidence="6 7" id="KW-0472">Membrane</keyword>
<feature type="transmembrane region" description="Helical" evidence="7">
    <location>
        <begin position="158"/>
        <end position="176"/>
    </location>
</feature>
<evidence type="ECO:0000313" key="10">
    <source>
        <dbReference type="EMBL" id="OUP51433.1"/>
    </source>
</evidence>